<dbReference type="Proteomes" id="UP000051757">
    <property type="component" value="Unassembled WGS sequence"/>
</dbReference>
<feature type="region of interest" description="Disordered" evidence="1">
    <location>
        <begin position="363"/>
        <end position="390"/>
    </location>
</feature>
<feature type="compositionally biased region" description="Gly residues" evidence="1">
    <location>
        <begin position="367"/>
        <end position="383"/>
    </location>
</feature>
<dbReference type="EMBL" id="LLXV01000013">
    <property type="protein sequence ID" value="KRG52709.1"/>
    <property type="molecule type" value="Genomic_DNA"/>
</dbReference>
<evidence type="ECO:0000313" key="2">
    <source>
        <dbReference type="EMBL" id="KRG52709.1"/>
    </source>
</evidence>
<organism evidence="2 3">
    <name type="scientific">Stenotrophomonas beteli</name>
    <dbReference type="NCBI Taxonomy" id="3384461"/>
    <lineage>
        <taxon>Bacteria</taxon>
        <taxon>Pseudomonadati</taxon>
        <taxon>Pseudomonadota</taxon>
        <taxon>Gammaproteobacteria</taxon>
        <taxon>Lysobacterales</taxon>
        <taxon>Lysobacteraceae</taxon>
        <taxon>Stenotrophomonas</taxon>
        <taxon>Stenotrophomonas maltophilia group</taxon>
    </lineage>
</organism>
<protein>
    <submittedName>
        <fullName evidence="2">Uncharacterized protein</fullName>
    </submittedName>
</protein>
<keyword evidence="3" id="KW-1185">Reference proteome</keyword>
<gene>
    <name evidence="2" type="ORF">ARC23_04210</name>
</gene>
<evidence type="ECO:0000256" key="1">
    <source>
        <dbReference type="SAM" id="MobiDB-lite"/>
    </source>
</evidence>
<name>A0A0R0B602_9GAMM</name>
<accession>A0A0R0B602</accession>
<proteinExistence type="predicted"/>
<sequence length="390" mass="42428">MARLLQPSMSGGELSPGLQGRVDMVRYAISLKRCLNVITKPTGGGEKRPGYLFRGGAKHNDRATRFIPFIYSTTVKYAIELGDGYMRFWVGGALLRNWAGDIVEVATPYTGEDIYKVRHTQSADVLFLVHPWIPQKELRRLAVDQFELRDFEYRRGPFRPFNNDEAALLAVSGTQGVVTVTTNVPTFTAEMVGSLLYAEEKELRSVKPWVAAEKKVPLGALRRSDQKVYRCVSVPVVTGLAGTPYYVCGSVRPVHDSGRAFDGPQDVKFDNVNDYAVGVEWEYVHGGFGIMKITAFTSPFEVTATVIERIPDSIVGNVPPPVAGPWTFSGDGTTKQFPIPGATSSSYLDYQVKIDGVPVQSNPYYPGGSGTGGTSGGGIGRGGSVAQEVQ</sequence>
<reference evidence="2 3" key="1">
    <citation type="journal article" date="2016" name="Front. Microbiol.">
        <title>Genome Sequence of Type Strains of Genus Stenotrophomonas.</title>
        <authorList>
            <person name="Patil P.P."/>
            <person name="Midha S."/>
            <person name="Kumar S."/>
            <person name="Patil P.B."/>
        </authorList>
    </citation>
    <scope>NUCLEOTIDE SEQUENCE [LARGE SCALE GENOMIC DNA]</scope>
    <source>
        <strain evidence="2 3">LMG 978</strain>
    </source>
</reference>
<dbReference type="AlphaFoldDB" id="A0A0R0B602"/>
<evidence type="ECO:0000313" key="3">
    <source>
        <dbReference type="Proteomes" id="UP000051757"/>
    </source>
</evidence>
<comment type="caution">
    <text evidence="2">The sequence shown here is derived from an EMBL/GenBank/DDBJ whole genome shotgun (WGS) entry which is preliminary data.</text>
</comment>
<dbReference type="OrthoDB" id="5438497at2"/>